<dbReference type="EMBL" id="WWCT01000010">
    <property type="protein sequence ID" value="MYN27498.1"/>
    <property type="molecule type" value="Genomic_DNA"/>
</dbReference>
<organism evidence="2 3">
    <name type="scientific">Duganella levis</name>
    <dbReference type="NCBI Taxonomy" id="2692169"/>
    <lineage>
        <taxon>Bacteria</taxon>
        <taxon>Pseudomonadati</taxon>
        <taxon>Pseudomonadota</taxon>
        <taxon>Betaproteobacteria</taxon>
        <taxon>Burkholderiales</taxon>
        <taxon>Oxalobacteraceae</taxon>
        <taxon>Telluria group</taxon>
        <taxon>Duganella</taxon>
    </lineage>
</organism>
<accession>A0ABW9W0N4</accession>
<proteinExistence type="predicted"/>
<dbReference type="InterPro" id="IPR048851">
    <property type="entry name" value="PaaA2_dom"/>
</dbReference>
<dbReference type="Proteomes" id="UP000642144">
    <property type="component" value="Unassembled WGS sequence"/>
</dbReference>
<name>A0ABW9W0N4_9BURK</name>
<protein>
    <recommendedName>
        <fullName evidence="1">Stability determinant domain-containing protein</fullName>
    </recommendedName>
</protein>
<keyword evidence="3" id="KW-1185">Reference proteome</keyword>
<sequence length="120" mass="13145">MKMQTIAAAELGMLVDAGGDFSVSAQAEGAGWLVYIHDQQGDRALLDLEGKAVAIFDALEAVGQRLQTLGIEHFEVEPLQKDHGYDRWLDAEIQEALDEPGPLIPHEEAVRLILKAIKVK</sequence>
<reference evidence="2 3" key="1">
    <citation type="submission" date="2019-12" db="EMBL/GenBank/DDBJ databases">
        <title>Novel species isolated from a subtropical stream in China.</title>
        <authorList>
            <person name="Lu H."/>
        </authorList>
    </citation>
    <scope>NUCLEOTIDE SEQUENCE [LARGE SCALE GENOMIC DNA]</scope>
    <source>
        <strain evidence="2 3">CY42W</strain>
    </source>
</reference>
<comment type="caution">
    <text evidence="2">The sequence shown here is derived from an EMBL/GenBank/DDBJ whole genome shotgun (WGS) entry which is preliminary data.</text>
</comment>
<dbReference type="RefSeq" id="WP_161055428.1">
    <property type="nucleotide sequence ID" value="NZ_WWCT01000010.1"/>
</dbReference>
<evidence type="ECO:0000313" key="2">
    <source>
        <dbReference type="EMBL" id="MYN27498.1"/>
    </source>
</evidence>
<dbReference type="Pfam" id="PF21217">
    <property type="entry name" value="PaaA2"/>
    <property type="match status" value="1"/>
</dbReference>
<evidence type="ECO:0000259" key="1">
    <source>
        <dbReference type="Pfam" id="PF21217"/>
    </source>
</evidence>
<dbReference type="Gene3D" id="6.20.450.20">
    <property type="match status" value="1"/>
</dbReference>
<gene>
    <name evidence="2" type="ORF">GTP69_13855</name>
</gene>
<evidence type="ECO:0000313" key="3">
    <source>
        <dbReference type="Proteomes" id="UP000642144"/>
    </source>
</evidence>
<feature type="domain" description="Stability determinant" evidence="1">
    <location>
        <begin position="84"/>
        <end position="108"/>
    </location>
</feature>